<organism evidence="1 2">
    <name type="scientific">Melastoma candidum</name>
    <dbReference type="NCBI Taxonomy" id="119954"/>
    <lineage>
        <taxon>Eukaryota</taxon>
        <taxon>Viridiplantae</taxon>
        <taxon>Streptophyta</taxon>
        <taxon>Embryophyta</taxon>
        <taxon>Tracheophyta</taxon>
        <taxon>Spermatophyta</taxon>
        <taxon>Magnoliopsida</taxon>
        <taxon>eudicotyledons</taxon>
        <taxon>Gunneridae</taxon>
        <taxon>Pentapetalae</taxon>
        <taxon>rosids</taxon>
        <taxon>malvids</taxon>
        <taxon>Myrtales</taxon>
        <taxon>Melastomataceae</taxon>
        <taxon>Melastomatoideae</taxon>
        <taxon>Melastomateae</taxon>
        <taxon>Melastoma</taxon>
    </lineage>
</organism>
<accession>A0ACB9RA73</accession>
<dbReference type="EMBL" id="CM042883">
    <property type="protein sequence ID" value="KAI4372892.1"/>
    <property type="molecule type" value="Genomic_DNA"/>
</dbReference>
<proteinExistence type="predicted"/>
<evidence type="ECO:0000313" key="2">
    <source>
        <dbReference type="Proteomes" id="UP001057402"/>
    </source>
</evidence>
<name>A0ACB9RA73_9MYRT</name>
<comment type="caution">
    <text evidence="1">The sequence shown here is derived from an EMBL/GenBank/DDBJ whole genome shotgun (WGS) entry which is preliminary data.</text>
</comment>
<gene>
    <name evidence="1" type="ORF">MLD38_011074</name>
</gene>
<sequence length="433" mass="49345">MQRIFDDILHKNVECYVDDLVVKSRQRRDHLNDLRKIFDRLRKYQLKMDPLKCAFGVTSGKFLGFVVRHRGIEVDQSKIDVIMKMPKPRNIHELKSLQGKLAYIRRFISNLAGRCHPFHRLMKKGTPFEWDEACENAFNSIKAYLSKPPVLNAPIQERPLILYIASQETSTGFLLAQKNDNGKENALYYLSRTLTGAELNYTPIKKTCLALMFAIQKLRHYLQAHSVRLISRADPLKYIMFPQKAVKGQALADFLADHPIPDNWKVSEELPDEEVMLVDTPSPWKMFFDGSATQRGTGAGVVFVTSDGDIIPYAYTLTQLCSNNMAEYQALILGLEMAMDNKLHSVRVYGDSKLVINQLLSTYEVRKPELLPYHDYAVKLTGWFPDITISHIPRKENAQADALASLASALTSVNREVGINCAKSFLVRFIFTP</sequence>
<dbReference type="Proteomes" id="UP001057402">
    <property type="component" value="Chromosome 4"/>
</dbReference>
<protein>
    <submittedName>
        <fullName evidence="1">Uncharacterized protein</fullName>
    </submittedName>
</protein>
<evidence type="ECO:0000313" key="1">
    <source>
        <dbReference type="EMBL" id="KAI4372892.1"/>
    </source>
</evidence>
<reference evidence="2" key="1">
    <citation type="journal article" date="2023" name="Front. Plant Sci.">
        <title>Chromosomal-level genome assembly of Melastoma candidum provides insights into trichome evolution.</title>
        <authorList>
            <person name="Zhong Y."/>
            <person name="Wu W."/>
            <person name="Sun C."/>
            <person name="Zou P."/>
            <person name="Liu Y."/>
            <person name="Dai S."/>
            <person name="Zhou R."/>
        </authorList>
    </citation>
    <scope>NUCLEOTIDE SEQUENCE [LARGE SCALE GENOMIC DNA]</scope>
</reference>
<keyword evidence="2" id="KW-1185">Reference proteome</keyword>